<keyword evidence="2" id="KW-1185">Reference proteome</keyword>
<dbReference type="Proteomes" id="UP001341840">
    <property type="component" value="Unassembled WGS sequence"/>
</dbReference>
<comment type="caution">
    <text evidence="1">The sequence shown here is derived from an EMBL/GenBank/DDBJ whole genome shotgun (WGS) entry which is preliminary data.</text>
</comment>
<organism evidence="1 2">
    <name type="scientific">Stylosanthes scabra</name>
    <dbReference type="NCBI Taxonomy" id="79078"/>
    <lineage>
        <taxon>Eukaryota</taxon>
        <taxon>Viridiplantae</taxon>
        <taxon>Streptophyta</taxon>
        <taxon>Embryophyta</taxon>
        <taxon>Tracheophyta</taxon>
        <taxon>Spermatophyta</taxon>
        <taxon>Magnoliopsida</taxon>
        <taxon>eudicotyledons</taxon>
        <taxon>Gunneridae</taxon>
        <taxon>Pentapetalae</taxon>
        <taxon>rosids</taxon>
        <taxon>fabids</taxon>
        <taxon>Fabales</taxon>
        <taxon>Fabaceae</taxon>
        <taxon>Papilionoideae</taxon>
        <taxon>50 kb inversion clade</taxon>
        <taxon>dalbergioids sensu lato</taxon>
        <taxon>Dalbergieae</taxon>
        <taxon>Pterocarpus clade</taxon>
        <taxon>Stylosanthes</taxon>
    </lineage>
</organism>
<proteinExistence type="predicted"/>
<evidence type="ECO:0000313" key="1">
    <source>
        <dbReference type="EMBL" id="MED6220750.1"/>
    </source>
</evidence>
<evidence type="ECO:0000313" key="2">
    <source>
        <dbReference type="Proteomes" id="UP001341840"/>
    </source>
</evidence>
<gene>
    <name evidence="1" type="ORF">PIB30_047828</name>
</gene>
<sequence>MEVAMTSICSAGDCGSFFSAKGAARTAEQGWGCGRGIGDVGVRVYRLEENEEGRDLSWLSRYFPPVIPYENPPVTSAPKSAGNSAGNGRISCSGRVVVKMPVCITLFTHTPHFLLPKLLIPLLKMAPKGRAKVHQPPTRFSLRLAAPKTRHLGTRPDHHALRQ</sequence>
<accession>A0ABU6ZFL2</accession>
<protein>
    <submittedName>
        <fullName evidence="1">Uncharacterized protein</fullName>
    </submittedName>
</protein>
<dbReference type="EMBL" id="JASCZI010272169">
    <property type="protein sequence ID" value="MED6220750.1"/>
    <property type="molecule type" value="Genomic_DNA"/>
</dbReference>
<name>A0ABU6ZFL2_9FABA</name>
<reference evidence="1 2" key="1">
    <citation type="journal article" date="2023" name="Plants (Basel)">
        <title>Bridging the Gap: Combining Genomics and Transcriptomics Approaches to Understand Stylosanthes scabra, an Orphan Legume from the Brazilian Caatinga.</title>
        <authorList>
            <person name="Ferreira-Neto J.R.C."/>
            <person name="da Silva M.D."/>
            <person name="Binneck E."/>
            <person name="de Melo N.F."/>
            <person name="da Silva R.H."/>
            <person name="de Melo A.L.T.M."/>
            <person name="Pandolfi V."/>
            <person name="Bustamante F.O."/>
            <person name="Brasileiro-Vidal A.C."/>
            <person name="Benko-Iseppon A.M."/>
        </authorList>
    </citation>
    <scope>NUCLEOTIDE SEQUENCE [LARGE SCALE GENOMIC DNA]</scope>
    <source>
        <tissue evidence="1">Leaves</tissue>
    </source>
</reference>